<dbReference type="EMBL" id="FWXO01000002">
    <property type="protein sequence ID" value="SMC56999.1"/>
    <property type="molecule type" value="Genomic_DNA"/>
</dbReference>
<gene>
    <name evidence="4" type="ORF">SAMN05660703_1890</name>
</gene>
<keyword evidence="1" id="KW-0472">Membrane</keyword>
<keyword evidence="5" id="KW-1185">Reference proteome</keyword>
<keyword evidence="1" id="KW-0812">Transmembrane</keyword>
<dbReference type="AlphaFoldDB" id="A0A1W2A8D0"/>
<evidence type="ECO:0000259" key="3">
    <source>
        <dbReference type="Pfam" id="PF13559"/>
    </source>
</evidence>
<dbReference type="InterPro" id="IPR025403">
    <property type="entry name" value="TgpA-like_C"/>
</dbReference>
<dbReference type="RefSeq" id="WP_084061221.1">
    <property type="nucleotide sequence ID" value="NZ_FWXO01000002.1"/>
</dbReference>
<accession>A0A1W2A8D0</accession>
<evidence type="ECO:0000256" key="1">
    <source>
        <dbReference type="SAM" id="Phobius"/>
    </source>
</evidence>
<dbReference type="OrthoDB" id="5491447at2"/>
<keyword evidence="1" id="KW-1133">Transmembrane helix</keyword>
<feature type="domain" description="Protein-glutamine gamma-glutamyltransferase-like C-terminal" evidence="3">
    <location>
        <begin position="169"/>
        <end position="231"/>
    </location>
</feature>
<feature type="transmembrane region" description="Helical" evidence="1">
    <location>
        <begin position="99"/>
        <end position="117"/>
    </location>
</feature>
<evidence type="ECO:0000313" key="5">
    <source>
        <dbReference type="Proteomes" id="UP000192360"/>
    </source>
</evidence>
<proteinExistence type="predicted"/>
<evidence type="ECO:0000313" key="4">
    <source>
        <dbReference type="EMBL" id="SMC56999.1"/>
    </source>
</evidence>
<feature type="signal peptide" evidence="2">
    <location>
        <begin position="1"/>
        <end position="20"/>
    </location>
</feature>
<protein>
    <recommendedName>
        <fullName evidence="3">Protein-glutamine gamma-glutamyltransferase-like C-terminal domain-containing protein</fullName>
    </recommendedName>
</protein>
<evidence type="ECO:0000256" key="2">
    <source>
        <dbReference type="SAM" id="SignalP"/>
    </source>
</evidence>
<sequence length="246" mass="29068">MLRFLLIFSFVFFVQMPCIAQQDSLEVQYDEAPLEIKKISNNDLQSYRDNPDYNYEEQVKEPSILDEIWAWVVNQIRKFFEWIFGIDAAQGPLAFFLNLLPYLLIFLLLFLLIRFFINANMQSLKNAQLNKNAVGLSEEENIIRNENIDDLIQQAVADKNYRLAIRYSYLLILKLLSEKDIIAWELQKTNSDYLDEITKENLKTPFKASTRLYEYVWYGDFLIDEPKYQKAALAFNALRKNIIENA</sequence>
<reference evidence="4 5" key="1">
    <citation type="submission" date="2017-04" db="EMBL/GenBank/DDBJ databases">
        <authorList>
            <person name="Afonso C.L."/>
            <person name="Miller P.J."/>
            <person name="Scott M.A."/>
            <person name="Spackman E."/>
            <person name="Goraichik I."/>
            <person name="Dimitrov K.M."/>
            <person name="Suarez D.L."/>
            <person name="Swayne D.E."/>
        </authorList>
    </citation>
    <scope>NUCLEOTIDE SEQUENCE [LARGE SCALE GENOMIC DNA]</scope>
    <source>
        <strain evidence="4 5">DSM 21164</strain>
    </source>
</reference>
<organism evidence="4 5">
    <name type="scientific">Cellulophaga tyrosinoxydans</name>
    <dbReference type="NCBI Taxonomy" id="504486"/>
    <lineage>
        <taxon>Bacteria</taxon>
        <taxon>Pseudomonadati</taxon>
        <taxon>Bacteroidota</taxon>
        <taxon>Flavobacteriia</taxon>
        <taxon>Flavobacteriales</taxon>
        <taxon>Flavobacteriaceae</taxon>
        <taxon>Cellulophaga</taxon>
    </lineage>
</organism>
<name>A0A1W2A8D0_9FLAO</name>
<keyword evidence="2" id="KW-0732">Signal</keyword>
<dbReference type="Proteomes" id="UP000192360">
    <property type="component" value="Unassembled WGS sequence"/>
</dbReference>
<dbReference type="Pfam" id="PF13559">
    <property type="entry name" value="DUF4129"/>
    <property type="match status" value="1"/>
</dbReference>
<feature type="chain" id="PRO_5010715275" description="Protein-glutamine gamma-glutamyltransferase-like C-terminal domain-containing protein" evidence="2">
    <location>
        <begin position="21"/>
        <end position="246"/>
    </location>
</feature>
<dbReference type="STRING" id="504486.SAMN05660703_1890"/>